<reference evidence="1 2" key="1">
    <citation type="submission" date="2020-08" db="EMBL/GenBank/DDBJ databases">
        <title>A Genomic Blueprint of the Chicken Gut Microbiome.</title>
        <authorList>
            <person name="Gilroy R."/>
            <person name="Ravi A."/>
            <person name="Getino M."/>
            <person name="Pursley I."/>
            <person name="Horton D.L."/>
            <person name="Alikhan N.-F."/>
            <person name="Baker D."/>
            <person name="Gharbi K."/>
            <person name="Hall N."/>
            <person name="Watson M."/>
            <person name="Adriaenssens E.M."/>
            <person name="Foster-Nyarko E."/>
            <person name="Jarju S."/>
            <person name="Secka A."/>
            <person name="Antonio M."/>
            <person name="Oren A."/>
            <person name="Chaudhuri R."/>
            <person name="La Ragione R.M."/>
            <person name="Hildebrand F."/>
            <person name="Pallen M.J."/>
        </authorList>
    </citation>
    <scope>NUCLEOTIDE SEQUENCE [LARGE SCALE GENOMIC DNA]</scope>
    <source>
        <strain evidence="1 2">Sa1CVN1</strain>
    </source>
</reference>
<keyword evidence="2" id="KW-1185">Reference proteome</keyword>
<evidence type="ECO:0000313" key="2">
    <source>
        <dbReference type="Proteomes" id="UP000620874"/>
    </source>
</evidence>
<organism evidence="1 2">
    <name type="scientific">Phocaeicola intestinalis</name>
    <dbReference type="NCBI Taxonomy" id="2762212"/>
    <lineage>
        <taxon>Bacteria</taxon>
        <taxon>Pseudomonadati</taxon>
        <taxon>Bacteroidota</taxon>
        <taxon>Bacteroidia</taxon>
        <taxon>Bacteroidales</taxon>
        <taxon>Bacteroidaceae</taxon>
        <taxon>Phocaeicola</taxon>
    </lineage>
</organism>
<comment type="caution">
    <text evidence="1">The sequence shown here is derived from an EMBL/GenBank/DDBJ whole genome shotgun (WGS) entry which is preliminary data.</text>
</comment>
<dbReference type="Proteomes" id="UP000620874">
    <property type="component" value="Unassembled WGS sequence"/>
</dbReference>
<sequence>MENIESFIRICEQANHFYHLDRNKSIMLFQEIAYTAFKRSNSLIAIPNKDAATVGETFLNLLDAIDDSSLFQTLSTLGYYFLSCGIDYNTSNYRALDKRIIILNLGAQSFYKTIAHAKNLPILSYVDFNDWVSLPPIAKYVLILEYKDIKMLSSLVKLPNDILLRKNWFDQSIANGYFNDVCSPHNVIQYASLLHNDVMKYLNEKIKKGVVYFVD</sequence>
<accession>A0ABR8YCL8</accession>
<name>A0ABR8YCL8_9BACT</name>
<protein>
    <submittedName>
        <fullName evidence="1">Uncharacterized protein</fullName>
    </submittedName>
</protein>
<gene>
    <name evidence="1" type="ORF">H9625_15090</name>
</gene>
<evidence type="ECO:0000313" key="1">
    <source>
        <dbReference type="EMBL" id="MBD8041739.1"/>
    </source>
</evidence>
<proteinExistence type="predicted"/>
<dbReference type="RefSeq" id="WP_191765150.1">
    <property type="nucleotide sequence ID" value="NZ_JACSPP010000066.1"/>
</dbReference>
<dbReference type="EMBL" id="JACSPP010000066">
    <property type="protein sequence ID" value="MBD8041739.1"/>
    <property type="molecule type" value="Genomic_DNA"/>
</dbReference>